<organism evidence="1 2">
    <name type="scientific">Circinella minor</name>
    <dbReference type="NCBI Taxonomy" id="1195481"/>
    <lineage>
        <taxon>Eukaryota</taxon>
        <taxon>Fungi</taxon>
        <taxon>Fungi incertae sedis</taxon>
        <taxon>Mucoromycota</taxon>
        <taxon>Mucoromycotina</taxon>
        <taxon>Mucoromycetes</taxon>
        <taxon>Mucorales</taxon>
        <taxon>Lichtheimiaceae</taxon>
        <taxon>Circinella</taxon>
    </lineage>
</organism>
<reference evidence="1 2" key="1">
    <citation type="submission" date="2020-12" db="EMBL/GenBank/DDBJ databases">
        <title>Metabolic potential, ecology and presence of endohyphal bacteria is reflected in genomic diversity of Mucoromycotina.</title>
        <authorList>
            <person name="Muszewska A."/>
            <person name="Okrasinska A."/>
            <person name="Steczkiewicz K."/>
            <person name="Drgas O."/>
            <person name="Orlowska M."/>
            <person name="Perlinska-Lenart U."/>
            <person name="Aleksandrzak-Piekarczyk T."/>
            <person name="Szatraj K."/>
            <person name="Zielenkiewicz U."/>
            <person name="Pilsyk S."/>
            <person name="Malc E."/>
            <person name="Mieczkowski P."/>
            <person name="Kruszewska J.S."/>
            <person name="Biernat P."/>
            <person name="Pawlowska J."/>
        </authorList>
    </citation>
    <scope>NUCLEOTIDE SEQUENCE [LARGE SCALE GENOMIC DNA]</scope>
    <source>
        <strain evidence="1 2">CBS 142.35</strain>
    </source>
</reference>
<comment type="caution">
    <text evidence="1">The sequence shown here is derived from an EMBL/GenBank/DDBJ whole genome shotgun (WGS) entry which is preliminary data.</text>
</comment>
<name>A0A8H7VDX0_9FUNG</name>
<evidence type="ECO:0000313" key="1">
    <source>
        <dbReference type="EMBL" id="KAG2216845.1"/>
    </source>
</evidence>
<evidence type="ECO:0008006" key="3">
    <source>
        <dbReference type="Google" id="ProtNLM"/>
    </source>
</evidence>
<proteinExistence type="predicted"/>
<dbReference type="AlphaFoldDB" id="A0A8H7VDX0"/>
<dbReference type="EMBL" id="JAEPRB010000353">
    <property type="protein sequence ID" value="KAG2216845.1"/>
    <property type="molecule type" value="Genomic_DNA"/>
</dbReference>
<dbReference type="PANTHER" id="PTHR46564:SF1">
    <property type="entry name" value="TRANSPOSASE"/>
    <property type="match status" value="1"/>
</dbReference>
<protein>
    <recommendedName>
        <fullName evidence="3">Transposase</fullName>
    </recommendedName>
</protein>
<accession>A0A8H7VDX0</accession>
<gene>
    <name evidence="1" type="ORF">INT45_013989</name>
</gene>
<dbReference type="Proteomes" id="UP000646827">
    <property type="component" value="Unassembled WGS sequence"/>
</dbReference>
<sequence>MAKIKSLGPSYGTRARKNVDSLVKPYFVGPNRRCTDLQIVELIDLIQNFARFRDGEAYLPSQLKKPGRPHSVLTNEHSLFLQDLYDKNPSATLKQAQDQLWERFTVAITQSGLQKHLVKCCGLTMKKLKKVTAYRNLLETIKKKMNWVFNMDKENINYDEYNFIDEAGFNLHLRRTFGRSKKGQPAKEGVSNNRGVNVSILGAIAAEGIVNLSLIKPQAVTTSKKRKLQDDEECLVSKVGT</sequence>
<dbReference type="PANTHER" id="PTHR46564">
    <property type="entry name" value="TRANSPOSASE"/>
    <property type="match status" value="1"/>
</dbReference>
<dbReference type="OrthoDB" id="2442555at2759"/>
<evidence type="ECO:0000313" key="2">
    <source>
        <dbReference type="Proteomes" id="UP000646827"/>
    </source>
</evidence>
<keyword evidence="2" id="KW-1185">Reference proteome</keyword>